<dbReference type="InterPro" id="IPR051426">
    <property type="entry name" value="Peflin/Sorcin_CaBP"/>
</dbReference>
<dbReference type="InterPro" id="IPR011992">
    <property type="entry name" value="EF-hand-dom_pair"/>
</dbReference>
<evidence type="ECO:0000256" key="1">
    <source>
        <dbReference type="ARBA" id="ARBA00004496"/>
    </source>
</evidence>
<dbReference type="Gene3D" id="1.10.238.10">
    <property type="entry name" value="EF-hand"/>
    <property type="match status" value="1"/>
</dbReference>
<evidence type="ECO:0000256" key="6">
    <source>
        <dbReference type="SAM" id="MobiDB-lite"/>
    </source>
</evidence>
<accession>A0AAD7BPT1</accession>
<dbReference type="SMART" id="SM00054">
    <property type="entry name" value="EFh"/>
    <property type="match status" value="4"/>
</dbReference>
<evidence type="ECO:0000256" key="3">
    <source>
        <dbReference type="ARBA" id="ARBA00022723"/>
    </source>
</evidence>
<dbReference type="AlphaFoldDB" id="A0AAD7BPT1"/>
<proteinExistence type="predicted"/>
<comment type="caution">
    <text evidence="8">The sequence shown here is derived from an EMBL/GenBank/DDBJ whole genome shotgun (WGS) entry which is preliminary data.</text>
</comment>
<sequence length="214" mass="23525">GGYPPQGGYPPPGGHGYGAPPGPGGFAARPQGPPPGADPMLWQWFSAVDQDHSGHVSVAELETALANGDWTRFDTGTVQMLMNMFDTDRSGTIGFEEFAGLFKYIQQWQDVFRRADHSGDGTIDEHELGNALRQFGFNLNPQLVQLLMRKYGFRGAPPMPGHAAAPLQITFDVFIRACVAARQASEAFQRVDSDRDGWVQIDYVQFMDVVLRLP</sequence>
<reference evidence="8" key="1">
    <citation type="submission" date="2023-03" db="EMBL/GenBank/DDBJ databases">
        <title>Massive genome expansion in bonnet fungi (Mycena s.s.) driven by repeated elements and novel gene families across ecological guilds.</title>
        <authorList>
            <consortium name="Lawrence Berkeley National Laboratory"/>
            <person name="Harder C.B."/>
            <person name="Miyauchi S."/>
            <person name="Viragh M."/>
            <person name="Kuo A."/>
            <person name="Thoen E."/>
            <person name="Andreopoulos B."/>
            <person name="Lu D."/>
            <person name="Skrede I."/>
            <person name="Drula E."/>
            <person name="Henrissat B."/>
            <person name="Morin E."/>
            <person name="Kohler A."/>
            <person name="Barry K."/>
            <person name="LaButti K."/>
            <person name="Morin E."/>
            <person name="Salamov A."/>
            <person name="Lipzen A."/>
            <person name="Mereny Z."/>
            <person name="Hegedus B."/>
            <person name="Baldrian P."/>
            <person name="Stursova M."/>
            <person name="Weitz H."/>
            <person name="Taylor A."/>
            <person name="Grigoriev I.V."/>
            <person name="Nagy L.G."/>
            <person name="Martin F."/>
            <person name="Kauserud H."/>
        </authorList>
    </citation>
    <scope>NUCLEOTIDE SEQUENCE</scope>
    <source>
        <strain evidence="8">9284</strain>
    </source>
</reference>
<dbReference type="GO" id="GO:0005509">
    <property type="term" value="F:calcium ion binding"/>
    <property type="evidence" value="ECO:0007669"/>
    <property type="project" value="InterPro"/>
</dbReference>
<dbReference type="InterPro" id="IPR002048">
    <property type="entry name" value="EF_hand_dom"/>
</dbReference>
<keyword evidence="5" id="KW-0106">Calcium</keyword>
<evidence type="ECO:0000256" key="4">
    <source>
        <dbReference type="ARBA" id="ARBA00022737"/>
    </source>
</evidence>
<evidence type="ECO:0000256" key="2">
    <source>
        <dbReference type="ARBA" id="ARBA00022490"/>
    </source>
</evidence>
<dbReference type="PROSITE" id="PS00018">
    <property type="entry name" value="EF_HAND_1"/>
    <property type="match status" value="2"/>
</dbReference>
<keyword evidence="9" id="KW-1185">Reference proteome</keyword>
<protein>
    <recommendedName>
        <fullName evidence="7">EF-hand domain-containing protein</fullName>
    </recommendedName>
</protein>
<dbReference type="Pfam" id="PF13405">
    <property type="entry name" value="EF-hand_6"/>
    <property type="match status" value="1"/>
</dbReference>
<keyword evidence="4" id="KW-0677">Repeat</keyword>
<evidence type="ECO:0000259" key="7">
    <source>
        <dbReference type="PROSITE" id="PS50222"/>
    </source>
</evidence>
<keyword evidence="3" id="KW-0479">Metal-binding</keyword>
<dbReference type="EMBL" id="JARKIF010000011">
    <property type="protein sequence ID" value="KAJ7627161.1"/>
    <property type="molecule type" value="Genomic_DNA"/>
</dbReference>
<dbReference type="CDD" id="cd16180">
    <property type="entry name" value="EFh_PEF_Group_I"/>
    <property type="match status" value="1"/>
</dbReference>
<feature type="non-terminal residue" evidence="8">
    <location>
        <position position="214"/>
    </location>
</feature>
<dbReference type="InterPro" id="IPR018247">
    <property type="entry name" value="EF_Hand_1_Ca_BS"/>
</dbReference>
<evidence type="ECO:0000313" key="8">
    <source>
        <dbReference type="EMBL" id="KAJ7627161.1"/>
    </source>
</evidence>
<keyword evidence="2" id="KW-0963">Cytoplasm</keyword>
<gene>
    <name evidence="8" type="ORF">FB45DRAFT_749508</name>
</gene>
<evidence type="ECO:0000313" key="9">
    <source>
        <dbReference type="Proteomes" id="UP001221142"/>
    </source>
</evidence>
<dbReference type="PANTHER" id="PTHR46212">
    <property type="entry name" value="PEFLIN"/>
    <property type="match status" value="1"/>
</dbReference>
<dbReference type="Proteomes" id="UP001221142">
    <property type="component" value="Unassembled WGS sequence"/>
</dbReference>
<dbReference type="GO" id="GO:0048306">
    <property type="term" value="F:calcium-dependent protein binding"/>
    <property type="evidence" value="ECO:0007669"/>
    <property type="project" value="UniProtKB-ARBA"/>
</dbReference>
<dbReference type="SUPFAM" id="SSF47473">
    <property type="entry name" value="EF-hand"/>
    <property type="match status" value="1"/>
</dbReference>
<comment type="subcellular location">
    <subcellularLocation>
        <location evidence="1">Cytoplasm</location>
    </subcellularLocation>
</comment>
<organism evidence="8 9">
    <name type="scientific">Roridomyces roridus</name>
    <dbReference type="NCBI Taxonomy" id="1738132"/>
    <lineage>
        <taxon>Eukaryota</taxon>
        <taxon>Fungi</taxon>
        <taxon>Dikarya</taxon>
        <taxon>Basidiomycota</taxon>
        <taxon>Agaricomycotina</taxon>
        <taxon>Agaricomycetes</taxon>
        <taxon>Agaricomycetidae</taxon>
        <taxon>Agaricales</taxon>
        <taxon>Marasmiineae</taxon>
        <taxon>Mycenaceae</taxon>
        <taxon>Roridomyces</taxon>
    </lineage>
</organism>
<dbReference type="PROSITE" id="PS50222">
    <property type="entry name" value="EF_HAND_2"/>
    <property type="match status" value="2"/>
</dbReference>
<dbReference type="PANTHER" id="PTHR46212:SF3">
    <property type="entry name" value="GH27120P"/>
    <property type="match status" value="1"/>
</dbReference>
<feature type="region of interest" description="Disordered" evidence="6">
    <location>
        <begin position="1"/>
        <end position="39"/>
    </location>
</feature>
<name>A0AAD7BPT1_9AGAR</name>
<evidence type="ECO:0000256" key="5">
    <source>
        <dbReference type="ARBA" id="ARBA00022837"/>
    </source>
</evidence>
<feature type="domain" description="EF-hand" evidence="7">
    <location>
        <begin position="103"/>
        <end position="138"/>
    </location>
</feature>
<dbReference type="Pfam" id="PF13499">
    <property type="entry name" value="EF-hand_7"/>
    <property type="match status" value="1"/>
</dbReference>
<dbReference type="GO" id="GO:0005737">
    <property type="term" value="C:cytoplasm"/>
    <property type="evidence" value="ECO:0007669"/>
    <property type="project" value="UniProtKB-SubCell"/>
</dbReference>
<feature type="domain" description="EF-hand" evidence="7">
    <location>
        <begin position="36"/>
        <end position="71"/>
    </location>
</feature>